<evidence type="ECO:0000313" key="3">
    <source>
        <dbReference type="Proteomes" id="UP000198510"/>
    </source>
</evidence>
<dbReference type="Gene3D" id="2.30.110.10">
    <property type="entry name" value="Electron Transport, Fmn-binding Protein, Chain A"/>
    <property type="match status" value="1"/>
</dbReference>
<dbReference type="Pfam" id="PF12900">
    <property type="entry name" value="Pyridox_ox_2"/>
    <property type="match status" value="1"/>
</dbReference>
<dbReference type="Proteomes" id="UP000198510">
    <property type="component" value="Unassembled WGS sequence"/>
</dbReference>
<dbReference type="RefSeq" id="WP_089680045.1">
    <property type="nucleotide sequence ID" value="NZ_FNFO01000002.1"/>
</dbReference>
<dbReference type="STRING" id="1075417.SAMN05421823_102414"/>
<dbReference type="OrthoDB" id="116031at2"/>
<proteinExistence type="predicted"/>
<accession>A0A1G9AUJ8</accession>
<gene>
    <name evidence="2" type="ORF">SAMN05421823_102414</name>
</gene>
<dbReference type="PANTHER" id="PTHR34071:SF2">
    <property type="entry name" value="FLAVIN-NUCLEOTIDE-BINDING PROTEIN"/>
    <property type="match status" value="1"/>
</dbReference>
<evidence type="ECO:0000256" key="1">
    <source>
        <dbReference type="SAM" id="MobiDB-lite"/>
    </source>
</evidence>
<dbReference type="InterPro" id="IPR024747">
    <property type="entry name" value="Pyridox_Oxase-rel"/>
</dbReference>
<dbReference type="PANTHER" id="PTHR34071">
    <property type="entry name" value="5-NITROIMIDAZOLE ANTIBIOTICS RESISTANCE PROTEIN, NIMA-FAMILY-RELATED PROTEIN-RELATED"/>
    <property type="match status" value="1"/>
</dbReference>
<organism evidence="2 3">
    <name type="scientific">Catalinimonas alkaloidigena</name>
    <dbReference type="NCBI Taxonomy" id="1075417"/>
    <lineage>
        <taxon>Bacteria</taxon>
        <taxon>Pseudomonadati</taxon>
        <taxon>Bacteroidota</taxon>
        <taxon>Cytophagia</taxon>
        <taxon>Cytophagales</taxon>
        <taxon>Catalimonadaceae</taxon>
        <taxon>Catalinimonas</taxon>
    </lineage>
</organism>
<protein>
    <recommendedName>
        <fullName evidence="4">Nitroimidazol reductase NimA, pyridoxamine 5'-phosphate oxidase superfamily</fullName>
    </recommendedName>
</protein>
<reference evidence="2 3" key="1">
    <citation type="submission" date="2016-10" db="EMBL/GenBank/DDBJ databases">
        <authorList>
            <person name="de Groot N.N."/>
        </authorList>
    </citation>
    <scope>NUCLEOTIDE SEQUENCE [LARGE SCALE GENOMIC DNA]</scope>
    <source>
        <strain evidence="2 3">DSM 25186</strain>
    </source>
</reference>
<feature type="region of interest" description="Disordered" evidence="1">
    <location>
        <begin position="194"/>
        <end position="233"/>
    </location>
</feature>
<dbReference type="SUPFAM" id="SSF50475">
    <property type="entry name" value="FMN-binding split barrel"/>
    <property type="match status" value="1"/>
</dbReference>
<evidence type="ECO:0008006" key="4">
    <source>
        <dbReference type="Google" id="ProtNLM"/>
    </source>
</evidence>
<dbReference type="InterPro" id="IPR012349">
    <property type="entry name" value="Split_barrel_FMN-bd"/>
</dbReference>
<dbReference type="AlphaFoldDB" id="A0A1G9AUJ8"/>
<dbReference type="EMBL" id="FNFO01000002">
    <property type="protein sequence ID" value="SDK30932.1"/>
    <property type="molecule type" value="Genomic_DNA"/>
</dbReference>
<sequence length="233" mass="25272">MEQFTPSARSKVKRIPKRGAYDAATVYSILDAGCIAHVGFAVDQQPFVIPTIYGRENDTLYLHGATTSRMLQQLQRGLPICVTVTHVDGLVLARSAFHHSMNYRSVVVFGTATLVPDDEKMHALAVVSEQILKGRWEEVRLPNAKELKATSVVRVQIEEASAKIRTGDPGDEPEDYALPIWAGVVPMHTTFGPVQPDPAMETPLPTPASVAALYPKQGPSSGASAEDPSRDQA</sequence>
<evidence type="ECO:0000313" key="2">
    <source>
        <dbReference type="EMBL" id="SDK30932.1"/>
    </source>
</evidence>
<keyword evidence="3" id="KW-1185">Reference proteome</keyword>
<name>A0A1G9AUJ8_9BACT</name>